<dbReference type="RefSeq" id="WP_150885795.1">
    <property type="nucleotide sequence ID" value="NZ_CP032452.1"/>
</dbReference>
<evidence type="ECO:0000313" key="4">
    <source>
        <dbReference type="Proteomes" id="UP000326961"/>
    </source>
</evidence>
<dbReference type="InterPro" id="IPR012429">
    <property type="entry name" value="HGSNAT_cat"/>
</dbReference>
<feature type="transmembrane region" description="Helical" evidence="1">
    <location>
        <begin position="324"/>
        <end position="346"/>
    </location>
</feature>
<feature type="transmembrane region" description="Helical" evidence="1">
    <location>
        <begin position="220"/>
        <end position="243"/>
    </location>
</feature>
<organism evidence="3 4">
    <name type="scientific">Paraclostridium bifermentans</name>
    <name type="common">Clostridium bifermentans</name>
    <dbReference type="NCBI Taxonomy" id="1490"/>
    <lineage>
        <taxon>Bacteria</taxon>
        <taxon>Bacillati</taxon>
        <taxon>Bacillota</taxon>
        <taxon>Clostridia</taxon>
        <taxon>Peptostreptococcales</taxon>
        <taxon>Peptostreptococcaceae</taxon>
        <taxon>Paraclostridium</taxon>
    </lineage>
</organism>
<proteinExistence type="predicted"/>
<feature type="transmembrane region" description="Helical" evidence="1">
    <location>
        <begin position="84"/>
        <end position="104"/>
    </location>
</feature>
<evidence type="ECO:0000256" key="1">
    <source>
        <dbReference type="SAM" id="Phobius"/>
    </source>
</evidence>
<accession>A0A5P3X9X2</accession>
<feature type="transmembrane region" description="Helical" evidence="1">
    <location>
        <begin position="56"/>
        <end position="72"/>
    </location>
</feature>
<gene>
    <name evidence="3" type="ORF">D4A35_03035</name>
</gene>
<reference evidence="3 4" key="1">
    <citation type="submission" date="2018-09" db="EMBL/GenBank/DDBJ databases">
        <title>A clostridial neurotoxin that targets Anopheles mosquitoes.</title>
        <authorList>
            <person name="Contreras E."/>
            <person name="Masuyer G."/>
            <person name="Qureshi N."/>
            <person name="Chawla S."/>
            <person name="Lim H.L."/>
            <person name="Chen J."/>
            <person name="Stenmark P."/>
            <person name="Gill S."/>
        </authorList>
    </citation>
    <scope>NUCLEOTIDE SEQUENCE [LARGE SCALE GENOMIC DNA]</scope>
    <source>
        <strain evidence="3 4">Cbm</strain>
    </source>
</reference>
<feature type="transmembrane region" description="Helical" evidence="1">
    <location>
        <begin position="124"/>
        <end position="142"/>
    </location>
</feature>
<feature type="transmembrane region" description="Helical" evidence="1">
    <location>
        <begin position="20"/>
        <end position="36"/>
    </location>
</feature>
<dbReference type="SUPFAM" id="SSF82185">
    <property type="entry name" value="Histone H3 K4-specific methyltransferase SET7/9 N-terminal domain"/>
    <property type="match status" value="1"/>
</dbReference>
<dbReference type="Gene3D" id="2.20.110.10">
    <property type="entry name" value="Histone H3 K4-specific methyltransferase SET7/9 N-terminal domain"/>
    <property type="match status" value="1"/>
</dbReference>
<keyword evidence="1" id="KW-0812">Transmembrane</keyword>
<evidence type="ECO:0000259" key="2">
    <source>
        <dbReference type="Pfam" id="PF07786"/>
    </source>
</evidence>
<feature type="transmembrane region" description="Helical" evidence="1">
    <location>
        <begin position="358"/>
        <end position="378"/>
    </location>
</feature>
<feature type="domain" description="Heparan-alpha-glucosaminide N-acetyltransferase catalytic" evidence="2">
    <location>
        <begin position="11"/>
        <end position="221"/>
    </location>
</feature>
<feature type="transmembrane region" description="Helical" evidence="1">
    <location>
        <begin position="190"/>
        <end position="208"/>
    </location>
</feature>
<feature type="transmembrane region" description="Helical" evidence="1">
    <location>
        <begin position="263"/>
        <end position="287"/>
    </location>
</feature>
<dbReference type="EMBL" id="CP032452">
    <property type="protein sequence ID" value="QEZ67956.1"/>
    <property type="molecule type" value="Genomic_DNA"/>
</dbReference>
<evidence type="ECO:0000313" key="3">
    <source>
        <dbReference type="EMBL" id="QEZ67956.1"/>
    </source>
</evidence>
<dbReference type="AlphaFoldDB" id="A0A5P3X9X2"/>
<name>A0A5P3X9X2_PARBF</name>
<protein>
    <submittedName>
        <fullName evidence="3">DUF1624 domain-containing protein</fullName>
    </submittedName>
</protein>
<keyword evidence="1" id="KW-0472">Membrane</keyword>
<dbReference type="Pfam" id="PF07786">
    <property type="entry name" value="HGSNAT_cat"/>
    <property type="match status" value="1"/>
</dbReference>
<feature type="transmembrane region" description="Helical" evidence="1">
    <location>
        <begin position="299"/>
        <end position="318"/>
    </location>
</feature>
<dbReference type="Proteomes" id="UP000326961">
    <property type="component" value="Chromosome"/>
</dbReference>
<sequence length="465" mass="52648">MFSKEKINTGRQLELDIARGLAVLFMIIIHVQLYFANAGTLDTYFADFNDFTGDMPAAPMFMFLLGVGINYTRKNDASLMLKRGIGLICTGYFLNFVRGFVPHIIQAYNFSDIEYLYSGVSELLYVDILQFSGLAMIMFGLFKKYNFKNMAIAVTAIVLALLNLVMLNIQTDNFIVSAITGLFWGSNENTFFPFLTWMFYPIAGYIFGSFLIRCNDKKKFYTISVIVAAVVFFGGLYLFNGVFEIPTGLTSETGYYQHFITDNITFTGFVILEISILSFIVPFIPRFLQKIAERWSKNVTKIFCIHWVIITWSALIIPSKSFDMFSFIAFLIVIIPLSDFLAYYYTKIKSKQDTQKSSIITYILIGTFLSSICSISLLPSLNKVEAHKSEYVENLDMGDYIYTGRIEPFSGEPNGNGKADFVNGDYYEGEFKDGEFNGDGTLTNSNGKIESGIWEDGELVKSQNE</sequence>
<keyword evidence="1" id="KW-1133">Transmembrane helix</keyword>
<feature type="transmembrane region" description="Helical" evidence="1">
    <location>
        <begin position="149"/>
        <end position="170"/>
    </location>
</feature>